<dbReference type="PROSITE" id="PS51186">
    <property type="entry name" value="GNAT"/>
    <property type="match status" value="1"/>
</dbReference>
<evidence type="ECO:0000259" key="1">
    <source>
        <dbReference type="PROSITE" id="PS51186"/>
    </source>
</evidence>
<dbReference type="Gene3D" id="3.40.630.30">
    <property type="match status" value="1"/>
</dbReference>
<name>A0A3G8JNX7_9ACTN</name>
<reference evidence="2 3" key="1">
    <citation type="submission" date="2018-11" db="EMBL/GenBank/DDBJ databases">
        <title>Gordonia insulae sp. nov., isolated from an island soil.</title>
        <authorList>
            <person name="Kim Y.S."/>
            <person name="Kim S.B."/>
        </authorList>
    </citation>
    <scope>NUCLEOTIDE SEQUENCE [LARGE SCALE GENOMIC DNA]</scope>
    <source>
        <strain evidence="2 3">MMS17-SY073</strain>
    </source>
</reference>
<dbReference type="EMBL" id="CP033972">
    <property type="protein sequence ID" value="AZG46212.1"/>
    <property type="molecule type" value="Genomic_DNA"/>
</dbReference>
<evidence type="ECO:0000313" key="3">
    <source>
        <dbReference type="Proteomes" id="UP000271469"/>
    </source>
</evidence>
<protein>
    <recommendedName>
        <fullName evidence="1">N-acetyltransferase domain-containing protein</fullName>
    </recommendedName>
</protein>
<dbReference type="AlphaFoldDB" id="A0A3G8JNX7"/>
<dbReference type="RefSeq" id="WP_124708760.1">
    <property type="nucleotide sequence ID" value="NZ_CP033972.1"/>
</dbReference>
<dbReference type="InterPro" id="IPR016181">
    <property type="entry name" value="Acyl_CoA_acyltransferase"/>
</dbReference>
<organism evidence="2 3">
    <name type="scientific">Gordonia insulae</name>
    <dbReference type="NCBI Taxonomy" id="2420509"/>
    <lineage>
        <taxon>Bacteria</taxon>
        <taxon>Bacillati</taxon>
        <taxon>Actinomycetota</taxon>
        <taxon>Actinomycetes</taxon>
        <taxon>Mycobacteriales</taxon>
        <taxon>Gordoniaceae</taxon>
        <taxon>Gordonia</taxon>
    </lineage>
</organism>
<dbReference type="GO" id="GO:0016747">
    <property type="term" value="F:acyltransferase activity, transferring groups other than amino-acyl groups"/>
    <property type="evidence" value="ECO:0007669"/>
    <property type="project" value="InterPro"/>
</dbReference>
<dbReference type="Pfam" id="PF24553">
    <property type="entry name" value="Rv0428c_C"/>
    <property type="match status" value="1"/>
</dbReference>
<gene>
    <name evidence="2" type="ORF">D7316_02813</name>
</gene>
<dbReference type="SUPFAM" id="SSF55729">
    <property type="entry name" value="Acyl-CoA N-acyltransferases (Nat)"/>
    <property type="match status" value="1"/>
</dbReference>
<dbReference type="InterPro" id="IPR056935">
    <property type="entry name" value="Rv0428c-like_C"/>
</dbReference>
<dbReference type="OrthoDB" id="9775595at2"/>
<proteinExistence type="predicted"/>
<dbReference type="KEGG" id="gom:D7316_02813"/>
<sequence length="323" mass="34398">MDDPPASGRIPFVGDRIVVRYRLGSATPADWRGDPAAALSDVTGVLRDDGDPLVVERDGARESIPRSAVTSIRLLSRVTVRNSEIRAVEAAAAAAWPGVESAMVSGWLLRAGGGFTRRANSAVPLEFGADTDGTAIAAMRGWYAARGLPTMIALPERLIPAGHISGRPASGEVQMLVRDVDGFLVDAAQVSVQLTDTPTTAWLHAYRGPDVDVEVAAAVVAGSQGPVTLASIDESGDPVSIGRATVTESPDGTRWLGLTALWTSPTRRRERLAGAIMGRLVDWGAEHGAQRIYVQVEADNRLAGNWYRGLGFGLHHTYRYVEI</sequence>
<evidence type="ECO:0000313" key="2">
    <source>
        <dbReference type="EMBL" id="AZG46212.1"/>
    </source>
</evidence>
<feature type="domain" description="N-acetyltransferase" evidence="1">
    <location>
        <begin position="175"/>
        <end position="323"/>
    </location>
</feature>
<accession>A0A3G8JNX7</accession>
<dbReference type="Proteomes" id="UP000271469">
    <property type="component" value="Chromosome"/>
</dbReference>
<dbReference type="InterPro" id="IPR000182">
    <property type="entry name" value="GNAT_dom"/>
</dbReference>
<keyword evidence="3" id="KW-1185">Reference proteome</keyword>